<sequence>MDLRGLWKSLKPYCAMVFLQFGFAGMFIISVASMKQGMSHYVLVVYRNAVAAAVIAPFALWFERKVRPKMTFSTFLKIMAMGLLEPVLDQNFYYMGTNNTNASFASALYNVLPAMTFVNAILLGMEKVHIKRRRSQAKVAGTIVTVVGALLMILYKGPFVEFFWNKGRTRHESDSSGTNARHWLMGVFMLLFSCFCWSAFFLVQSHTLKSYPAELSLTTLICIMGSAQSGAVA</sequence>
<dbReference type="GO" id="GO:0022857">
    <property type="term" value="F:transmembrane transporter activity"/>
    <property type="evidence" value="ECO:0007669"/>
    <property type="project" value="InterPro"/>
</dbReference>
<keyword evidence="5 6" id="KW-0472">Membrane</keyword>
<comment type="similarity">
    <text evidence="2 6">Belongs to the drug/metabolite transporter (DMT) superfamily. Plant drug/metabolite exporter (P-DME) (TC 2.A.7.4) family.</text>
</comment>
<dbReference type="InterPro" id="IPR030184">
    <property type="entry name" value="WAT1-related"/>
</dbReference>
<dbReference type="AlphaFoldDB" id="A0A833VBJ6"/>
<dbReference type="PANTHER" id="PTHR31218">
    <property type="entry name" value="WAT1-RELATED PROTEIN"/>
    <property type="match status" value="1"/>
</dbReference>
<evidence type="ECO:0000256" key="4">
    <source>
        <dbReference type="ARBA" id="ARBA00022989"/>
    </source>
</evidence>
<name>A0A833VBJ6_9POAL</name>
<feature type="domain" description="EamA" evidence="7">
    <location>
        <begin position="13"/>
        <end position="153"/>
    </location>
</feature>
<evidence type="ECO:0000256" key="3">
    <source>
        <dbReference type="ARBA" id="ARBA00022692"/>
    </source>
</evidence>
<gene>
    <name evidence="8" type="ORF">FCM35_KLT02064</name>
</gene>
<dbReference type="GO" id="GO:0016020">
    <property type="term" value="C:membrane"/>
    <property type="evidence" value="ECO:0007669"/>
    <property type="project" value="UniProtKB-SubCell"/>
</dbReference>
<evidence type="ECO:0000256" key="5">
    <source>
        <dbReference type="ARBA" id="ARBA00023136"/>
    </source>
</evidence>
<keyword evidence="9" id="KW-1185">Reference proteome</keyword>
<comment type="caution">
    <text evidence="8">The sequence shown here is derived from an EMBL/GenBank/DDBJ whole genome shotgun (WGS) entry which is preliminary data.</text>
</comment>
<proteinExistence type="inferred from homology"/>
<feature type="transmembrane region" description="Helical" evidence="6">
    <location>
        <begin position="12"/>
        <end position="32"/>
    </location>
</feature>
<evidence type="ECO:0000313" key="8">
    <source>
        <dbReference type="EMBL" id="KAF3332487.1"/>
    </source>
</evidence>
<feature type="transmembrane region" description="Helical" evidence="6">
    <location>
        <begin position="137"/>
        <end position="155"/>
    </location>
</feature>
<evidence type="ECO:0000313" key="9">
    <source>
        <dbReference type="Proteomes" id="UP000623129"/>
    </source>
</evidence>
<evidence type="ECO:0000256" key="6">
    <source>
        <dbReference type="RuleBase" id="RU363077"/>
    </source>
</evidence>
<accession>A0A833VBJ6</accession>
<dbReference type="EMBL" id="SWLB01000011">
    <property type="protein sequence ID" value="KAF3332487.1"/>
    <property type="molecule type" value="Genomic_DNA"/>
</dbReference>
<dbReference type="Pfam" id="PF00892">
    <property type="entry name" value="EamA"/>
    <property type="match status" value="1"/>
</dbReference>
<dbReference type="Proteomes" id="UP000623129">
    <property type="component" value="Unassembled WGS sequence"/>
</dbReference>
<dbReference type="InterPro" id="IPR000620">
    <property type="entry name" value="EamA_dom"/>
</dbReference>
<comment type="subcellular location">
    <subcellularLocation>
        <location evidence="1 6">Membrane</location>
        <topology evidence="1 6">Multi-pass membrane protein</topology>
    </subcellularLocation>
</comment>
<evidence type="ECO:0000259" key="7">
    <source>
        <dbReference type="Pfam" id="PF00892"/>
    </source>
</evidence>
<protein>
    <recommendedName>
        <fullName evidence="6">WAT1-related protein</fullName>
    </recommendedName>
</protein>
<evidence type="ECO:0000256" key="2">
    <source>
        <dbReference type="ARBA" id="ARBA00007635"/>
    </source>
</evidence>
<keyword evidence="4 6" id="KW-1133">Transmembrane helix</keyword>
<dbReference type="OrthoDB" id="1728340at2759"/>
<reference evidence="8" key="1">
    <citation type="submission" date="2020-01" db="EMBL/GenBank/DDBJ databases">
        <title>Genome sequence of Kobresia littledalei, the first chromosome-level genome in the family Cyperaceae.</title>
        <authorList>
            <person name="Qu G."/>
        </authorList>
    </citation>
    <scope>NUCLEOTIDE SEQUENCE</scope>
    <source>
        <strain evidence="8">C.B.Clarke</strain>
        <tissue evidence="8">Leaf</tissue>
    </source>
</reference>
<feature type="transmembrane region" description="Helical" evidence="6">
    <location>
        <begin position="183"/>
        <end position="203"/>
    </location>
</feature>
<organism evidence="8 9">
    <name type="scientific">Carex littledalei</name>
    <dbReference type="NCBI Taxonomy" id="544730"/>
    <lineage>
        <taxon>Eukaryota</taxon>
        <taxon>Viridiplantae</taxon>
        <taxon>Streptophyta</taxon>
        <taxon>Embryophyta</taxon>
        <taxon>Tracheophyta</taxon>
        <taxon>Spermatophyta</taxon>
        <taxon>Magnoliopsida</taxon>
        <taxon>Liliopsida</taxon>
        <taxon>Poales</taxon>
        <taxon>Cyperaceae</taxon>
        <taxon>Cyperoideae</taxon>
        <taxon>Cariceae</taxon>
        <taxon>Carex</taxon>
        <taxon>Carex subgen. Euthyceras</taxon>
    </lineage>
</organism>
<evidence type="ECO:0000256" key="1">
    <source>
        <dbReference type="ARBA" id="ARBA00004141"/>
    </source>
</evidence>
<keyword evidence="3 6" id="KW-0812">Transmembrane</keyword>
<dbReference type="SUPFAM" id="SSF103481">
    <property type="entry name" value="Multidrug resistance efflux transporter EmrE"/>
    <property type="match status" value="1"/>
</dbReference>
<feature type="transmembrane region" description="Helical" evidence="6">
    <location>
        <begin position="107"/>
        <end position="125"/>
    </location>
</feature>
<feature type="transmembrane region" description="Helical" evidence="6">
    <location>
        <begin position="44"/>
        <end position="62"/>
    </location>
</feature>
<dbReference type="InterPro" id="IPR037185">
    <property type="entry name" value="EmrE-like"/>
</dbReference>